<evidence type="ECO:0000313" key="7">
    <source>
        <dbReference type="Proteomes" id="UP000824247"/>
    </source>
</evidence>
<dbReference type="NCBIfam" id="TIGR00030">
    <property type="entry name" value="S21p"/>
    <property type="match status" value="1"/>
</dbReference>
<dbReference type="GO" id="GO:0006412">
    <property type="term" value="P:translation"/>
    <property type="evidence" value="ECO:0007669"/>
    <property type="project" value="UniProtKB-UniRule"/>
</dbReference>
<dbReference type="GO" id="GO:0003735">
    <property type="term" value="F:structural constituent of ribosome"/>
    <property type="evidence" value="ECO:0007669"/>
    <property type="project" value="InterPro"/>
</dbReference>
<dbReference type="InterPro" id="IPR001911">
    <property type="entry name" value="Ribosomal_bS21"/>
</dbReference>
<sequence length="56" mass="6875">MSRTIIVEDNDVEKALKKFKRIANETKKDTKRHEYYLRPGLRRKEKSKEARKHKIY</sequence>
<dbReference type="AlphaFoldDB" id="A0A9E2KXN5"/>
<keyword evidence="3 5" id="KW-0687">Ribonucleoprotein</keyword>
<evidence type="ECO:0000256" key="2">
    <source>
        <dbReference type="ARBA" id="ARBA00022980"/>
    </source>
</evidence>
<dbReference type="HAMAP" id="MF_00358">
    <property type="entry name" value="Ribosomal_bS21"/>
    <property type="match status" value="1"/>
</dbReference>
<dbReference type="EMBL" id="JAHLFM010000034">
    <property type="protein sequence ID" value="MBU3830967.1"/>
    <property type="molecule type" value="Genomic_DNA"/>
</dbReference>
<evidence type="ECO:0000256" key="1">
    <source>
        <dbReference type="ARBA" id="ARBA00006640"/>
    </source>
</evidence>
<comment type="caution">
    <text evidence="6">The sequence shown here is derived from an EMBL/GenBank/DDBJ whole genome shotgun (WGS) entry which is preliminary data.</text>
</comment>
<keyword evidence="2 5" id="KW-0689">Ribosomal protein</keyword>
<dbReference type="GO" id="GO:1990904">
    <property type="term" value="C:ribonucleoprotein complex"/>
    <property type="evidence" value="ECO:0007669"/>
    <property type="project" value="UniProtKB-KW"/>
</dbReference>
<protein>
    <recommendedName>
        <fullName evidence="4 5">Small ribosomal subunit protein bS21</fullName>
    </recommendedName>
</protein>
<evidence type="ECO:0000313" key="6">
    <source>
        <dbReference type="EMBL" id="MBU3830967.1"/>
    </source>
</evidence>
<organism evidence="6 7">
    <name type="scientific">Candidatus Ureaplasma intestinipullorum</name>
    <dbReference type="NCBI Taxonomy" id="2838770"/>
    <lineage>
        <taxon>Bacteria</taxon>
        <taxon>Bacillati</taxon>
        <taxon>Mycoplasmatota</taxon>
        <taxon>Mycoplasmoidales</taxon>
        <taxon>Mycoplasmoidaceae</taxon>
        <taxon>Ureaplasma</taxon>
    </lineage>
</organism>
<proteinExistence type="inferred from homology"/>
<evidence type="ECO:0000256" key="4">
    <source>
        <dbReference type="ARBA" id="ARBA00035135"/>
    </source>
</evidence>
<reference evidence="6" key="1">
    <citation type="journal article" date="2021" name="PeerJ">
        <title>Extensive microbial diversity within the chicken gut microbiome revealed by metagenomics and culture.</title>
        <authorList>
            <person name="Gilroy R."/>
            <person name="Ravi A."/>
            <person name="Getino M."/>
            <person name="Pursley I."/>
            <person name="Horton D.L."/>
            <person name="Alikhan N.F."/>
            <person name="Baker D."/>
            <person name="Gharbi K."/>
            <person name="Hall N."/>
            <person name="Watson M."/>
            <person name="Adriaenssens E.M."/>
            <person name="Foster-Nyarko E."/>
            <person name="Jarju S."/>
            <person name="Secka A."/>
            <person name="Antonio M."/>
            <person name="Oren A."/>
            <person name="Chaudhuri R.R."/>
            <person name="La Ragione R."/>
            <person name="Hildebrand F."/>
            <person name="Pallen M.J."/>
        </authorList>
    </citation>
    <scope>NUCLEOTIDE SEQUENCE</scope>
    <source>
        <strain evidence="6">A5-1222</strain>
    </source>
</reference>
<name>A0A9E2KXN5_9BACT</name>
<comment type="similarity">
    <text evidence="1 5">Belongs to the bacterial ribosomal protein bS21 family.</text>
</comment>
<dbReference type="Pfam" id="PF01165">
    <property type="entry name" value="Ribosomal_S21"/>
    <property type="match status" value="1"/>
</dbReference>
<evidence type="ECO:0000256" key="3">
    <source>
        <dbReference type="ARBA" id="ARBA00023274"/>
    </source>
</evidence>
<gene>
    <name evidence="5 6" type="primary">rpsU</name>
    <name evidence="6" type="ORF">H9897_02320</name>
</gene>
<dbReference type="GO" id="GO:0005840">
    <property type="term" value="C:ribosome"/>
    <property type="evidence" value="ECO:0007669"/>
    <property type="project" value="UniProtKB-KW"/>
</dbReference>
<dbReference type="Proteomes" id="UP000824247">
    <property type="component" value="Unassembled WGS sequence"/>
</dbReference>
<accession>A0A9E2KXN5</accession>
<evidence type="ECO:0000256" key="5">
    <source>
        <dbReference type="HAMAP-Rule" id="MF_00358"/>
    </source>
</evidence>
<reference evidence="6" key="2">
    <citation type="submission" date="2021-04" db="EMBL/GenBank/DDBJ databases">
        <authorList>
            <person name="Gilroy R."/>
        </authorList>
    </citation>
    <scope>NUCLEOTIDE SEQUENCE</scope>
    <source>
        <strain evidence="6">A5-1222</strain>
    </source>
</reference>